<reference evidence="4" key="1">
    <citation type="submission" date="2021-06" db="EMBL/GenBank/DDBJ databases">
        <authorList>
            <person name="Kallberg Y."/>
            <person name="Tangrot J."/>
            <person name="Rosling A."/>
        </authorList>
    </citation>
    <scope>NUCLEOTIDE SEQUENCE</scope>
    <source>
        <strain evidence="4">MT106</strain>
    </source>
</reference>
<comment type="similarity">
    <text evidence="1">Belongs to the TRIAP1/MDM35 family.</text>
</comment>
<evidence type="ECO:0000256" key="1">
    <source>
        <dbReference type="ARBA" id="ARBA00006196"/>
    </source>
</evidence>
<dbReference type="PANTHER" id="PTHR46403">
    <property type="entry name" value="TP53-REGULATED INHIBITOR OF APOPTOSIS 1"/>
    <property type="match status" value="1"/>
</dbReference>
<name>A0A9N8YJ81_9GLOM</name>
<accession>A0A9N8YJ81</accession>
<dbReference type="GO" id="GO:0005758">
    <property type="term" value="C:mitochondrial intermembrane space"/>
    <property type="evidence" value="ECO:0007669"/>
    <property type="project" value="TreeGrafter"/>
</dbReference>
<comment type="caution">
    <text evidence="4">The sequence shown here is derived from an EMBL/GenBank/DDBJ whole genome shotgun (WGS) entry which is preliminary data.</text>
</comment>
<dbReference type="GO" id="GO:0005634">
    <property type="term" value="C:nucleus"/>
    <property type="evidence" value="ECO:0007669"/>
    <property type="project" value="TreeGrafter"/>
</dbReference>
<dbReference type="EMBL" id="CAJVPL010000029">
    <property type="protein sequence ID" value="CAG8435817.1"/>
    <property type="molecule type" value="Genomic_DNA"/>
</dbReference>
<dbReference type="AlphaFoldDB" id="A0A9N8YJ81"/>
<keyword evidence="2" id="KW-1015">Disulfide bond</keyword>
<dbReference type="InterPro" id="IPR007918">
    <property type="entry name" value="MDM35_apoptosis"/>
</dbReference>
<evidence type="ECO:0000256" key="2">
    <source>
        <dbReference type="ARBA" id="ARBA00023157"/>
    </source>
</evidence>
<dbReference type="PANTHER" id="PTHR46403:SF1">
    <property type="entry name" value="TP53-REGULATED INHIBITOR OF APOPTOSIS 1"/>
    <property type="match status" value="1"/>
</dbReference>
<proteinExistence type="inferred from homology"/>
<feature type="compositionally biased region" description="Low complexity" evidence="3">
    <location>
        <begin position="71"/>
        <end position="80"/>
    </location>
</feature>
<organism evidence="4 5">
    <name type="scientific">Ambispora gerdemannii</name>
    <dbReference type="NCBI Taxonomy" id="144530"/>
    <lineage>
        <taxon>Eukaryota</taxon>
        <taxon>Fungi</taxon>
        <taxon>Fungi incertae sedis</taxon>
        <taxon>Mucoromycota</taxon>
        <taxon>Glomeromycotina</taxon>
        <taxon>Glomeromycetes</taxon>
        <taxon>Archaeosporales</taxon>
        <taxon>Ambisporaceae</taxon>
        <taxon>Ambispora</taxon>
    </lineage>
</organism>
<dbReference type="GO" id="GO:0005829">
    <property type="term" value="C:cytosol"/>
    <property type="evidence" value="ECO:0007669"/>
    <property type="project" value="TreeGrafter"/>
</dbReference>
<dbReference type="OrthoDB" id="19091at2759"/>
<feature type="region of interest" description="Disordered" evidence="3">
    <location>
        <begin position="66"/>
        <end position="91"/>
    </location>
</feature>
<protein>
    <submittedName>
        <fullName evidence="4">5993_t:CDS:1</fullName>
    </submittedName>
</protein>
<gene>
    <name evidence="4" type="ORF">AGERDE_LOCUS584</name>
</gene>
<sequence length="91" mass="10524">MSQSIGTNCNDLKIEYDKCFNKWYSEKFLKGDVRPECKELFEAYRACVLDAVKKKKIDKIISDARKDDPFPAAANSPSSPLEDINKHYHHE</sequence>
<dbReference type="Pfam" id="PF05254">
    <property type="entry name" value="UPF0203"/>
    <property type="match status" value="1"/>
</dbReference>
<evidence type="ECO:0000313" key="4">
    <source>
        <dbReference type="EMBL" id="CAG8435817.1"/>
    </source>
</evidence>
<keyword evidence="5" id="KW-1185">Reference proteome</keyword>
<dbReference type="GO" id="GO:0045332">
    <property type="term" value="P:phospholipid translocation"/>
    <property type="evidence" value="ECO:0007669"/>
    <property type="project" value="TreeGrafter"/>
</dbReference>
<dbReference type="PROSITE" id="PS51808">
    <property type="entry name" value="CHCH"/>
    <property type="match status" value="1"/>
</dbReference>
<dbReference type="Proteomes" id="UP000789831">
    <property type="component" value="Unassembled WGS sequence"/>
</dbReference>
<dbReference type="GO" id="GO:1990050">
    <property type="term" value="F:phosphatidic acid transfer activity"/>
    <property type="evidence" value="ECO:0007669"/>
    <property type="project" value="TreeGrafter"/>
</dbReference>
<evidence type="ECO:0000256" key="3">
    <source>
        <dbReference type="SAM" id="MobiDB-lite"/>
    </source>
</evidence>
<evidence type="ECO:0000313" key="5">
    <source>
        <dbReference type="Proteomes" id="UP000789831"/>
    </source>
</evidence>